<dbReference type="Pfam" id="PF13241">
    <property type="entry name" value="NAD_binding_7"/>
    <property type="match status" value="1"/>
</dbReference>
<evidence type="ECO:0000256" key="6">
    <source>
        <dbReference type="ARBA" id="ARBA00047561"/>
    </source>
</evidence>
<evidence type="ECO:0000259" key="9">
    <source>
        <dbReference type="Pfam" id="PF14824"/>
    </source>
</evidence>
<dbReference type="EC" id="1.3.1.76" evidence="2"/>
<evidence type="ECO:0000256" key="2">
    <source>
        <dbReference type="ARBA" id="ARBA00012400"/>
    </source>
</evidence>
<keyword evidence="3" id="KW-0560">Oxidoreductase</keyword>
<dbReference type="SUPFAM" id="SSF53790">
    <property type="entry name" value="Tetrapyrrole methylase"/>
    <property type="match status" value="1"/>
</dbReference>
<keyword evidence="11" id="KW-1185">Reference proteome</keyword>
<evidence type="ECO:0000313" key="10">
    <source>
        <dbReference type="EMBL" id="GHH55663.1"/>
    </source>
</evidence>
<dbReference type="Pfam" id="PF14824">
    <property type="entry name" value="Sirohm_synth_M"/>
    <property type="match status" value="1"/>
</dbReference>
<reference evidence="10" key="2">
    <citation type="submission" date="2020-09" db="EMBL/GenBank/DDBJ databases">
        <authorList>
            <person name="Sun Q."/>
            <person name="Ohkuma M."/>
        </authorList>
    </citation>
    <scope>NUCLEOTIDE SEQUENCE</scope>
    <source>
        <strain evidence="10">JCM 13306</strain>
    </source>
</reference>
<dbReference type="PANTHER" id="PTHR35330:SF1">
    <property type="entry name" value="SIROHEME BIOSYNTHESIS PROTEIN MET8"/>
    <property type="match status" value="1"/>
</dbReference>
<feature type="domain" description="Siroheme synthase central" evidence="9">
    <location>
        <begin position="124"/>
        <end position="144"/>
    </location>
</feature>
<keyword evidence="4" id="KW-0520">NAD</keyword>
<dbReference type="AlphaFoldDB" id="A0A919F932"/>
<evidence type="ECO:0000259" key="7">
    <source>
        <dbReference type="Pfam" id="PF00590"/>
    </source>
</evidence>
<gene>
    <name evidence="10" type="primary">cysG</name>
    <name evidence="10" type="ORF">GCM10009090_24300</name>
</gene>
<dbReference type="GO" id="GO:0043115">
    <property type="term" value="F:precorrin-2 dehydrogenase activity"/>
    <property type="evidence" value="ECO:0007669"/>
    <property type="project" value="UniProtKB-EC"/>
</dbReference>
<protein>
    <recommendedName>
        <fullName evidence="2">precorrin-2 dehydrogenase</fullName>
        <ecNumber evidence="2">1.3.1.76</ecNumber>
    </recommendedName>
</protein>
<dbReference type="InterPro" id="IPR028161">
    <property type="entry name" value="Met8-like"/>
</dbReference>
<proteinExistence type="predicted"/>
<dbReference type="InterPro" id="IPR006367">
    <property type="entry name" value="Sirohaem_synthase_N"/>
</dbReference>
<dbReference type="InterPro" id="IPR014777">
    <property type="entry name" value="4pyrrole_Mease_sub1"/>
</dbReference>
<accession>A0A919F932</accession>
<dbReference type="EMBL" id="BNBA01000018">
    <property type="protein sequence ID" value="GHH55663.1"/>
    <property type="molecule type" value="Genomic_DNA"/>
</dbReference>
<dbReference type="GO" id="GO:0004325">
    <property type="term" value="F:ferrochelatase activity"/>
    <property type="evidence" value="ECO:0007669"/>
    <property type="project" value="InterPro"/>
</dbReference>
<reference evidence="10" key="1">
    <citation type="journal article" date="2014" name="Int. J. Syst. Evol. Microbiol.">
        <title>Complete genome sequence of Corynebacterium casei LMG S-19264T (=DSM 44701T), isolated from a smear-ripened cheese.</title>
        <authorList>
            <consortium name="US DOE Joint Genome Institute (JGI-PGF)"/>
            <person name="Walter F."/>
            <person name="Albersmeier A."/>
            <person name="Kalinowski J."/>
            <person name="Ruckert C."/>
        </authorList>
    </citation>
    <scope>NUCLEOTIDE SEQUENCE</scope>
    <source>
        <strain evidence="10">JCM 13306</strain>
    </source>
</reference>
<dbReference type="InterPro" id="IPR019478">
    <property type="entry name" value="Sirohaem_synthase_dimer_dom"/>
</dbReference>
<evidence type="ECO:0000259" key="8">
    <source>
        <dbReference type="Pfam" id="PF10414"/>
    </source>
</evidence>
<dbReference type="Pfam" id="PF10414">
    <property type="entry name" value="CysG_dimeriser"/>
    <property type="match status" value="1"/>
</dbReference>
<organism evidence="10 11">
    <name type="scientific">Xanthomonas boreopolis</name>
    <dbReference type="NCBI Taxonomy" id="86183"/>
    <lineage>
        <taxon>Bacteria</taxon>
        <taxon>Pseudomonadati</taxon>
        <taxon>Pseudomonadota</taxon>
        <taxon>Gammaproteobacteria</taxon>
        <taxon>Lysobacterales</taxon>
        <taxon>Lysobacteraceae</taxon>
        <taxon>Xanthomonas</taxon>
    </lineage>
</organism>
<feature type="domain" description="Sirohaem synthase dimerisation" evidence="8">
    <location>
        <begin position="150"/>
        <end position="207"/>
    </location>
</feature>
<dbReference type="GO" id="GO:0019354">
    <property type="term" value="P:siroheme biosynthetic process"/>
    <property type="evidence" value="ECO:0007669"/>
    <property type="project" value="InterPro"/>
</dbReference>
<evidence type="ECO:0000313" key="11">
    <source>
        <dbReference type="Proteomes" id="UP000623958"/>
    </source>
</evidence>
<comment type="catalytic activity">
    <reaction evidence="6">
        <text>precorrin-2 + NAD(+) = sirohydrochlorin + NADH + 2 H(+)</text>
        <dbReference type="Rhea" id="RHEA:15613"/>
        <dbReference type="ChEBI" id="CHEBI:15378"/>
        <dbReference type="ChEBI" id="CHEBI:57540"/>
        <dbReference type="ChEBI" id="CHEBI:57945"/>
        <dbReference type="ChEBI" id="CHEBI:58351"/>
        <dbReference type="ChEBI" id="CHEBI:58827"/>
        <dbReference type="EC" id="1.3.1.76"/>
    </reaction>
</comment>
<name>A0A919F932_9XANT</name>
<evidence type="ECO:0000256" key="5">
    <source>
        <dbReference type="ARBA" id="ARBA00023244"/>
    </source>
</evidence>
<evidence type="ECO:0000256" key="3">
    <source>
        <dbReference type="ARBA" id="ARBA00023002"/>
    </source>
</evidence>
<feature type="domain" description="Tetrapyrrole methylase" evidence="7">
    <location>
        <begin position="221"/>
        <end position="324"/>
    </location>
</feature>
<dbReference type="InterPro" id="IPR035996">
    <property type="entry name" value="4pyrrol_Methylase_sf"/>
</dbReference>
<dbReference type="Pfam" id="PF00590">
    <property type="entry name" value="TP_methylase"/>
    <property type="match status" value="1"/>
</dbReference>
<keyword evidence="5" id="KW-0627">Porphyrin biosynthesis</keyword>
<dbReference type="InterPro" id="IPR036291">
    <property type="entry name" value="NAD(P)-bd_dom_sf"/>
</dbReference>
<comment type="pathway">
    <text evidence="1">Porphyrin-containing compound metabolism; siroheme biosynthesis; sirohydrochlorin from precorrin-2: step 1/1.</text>
</comment>
<dbReference type="Gene3D" id="3.40.1010.10">
    <property type="entry name" value="Cobalt-precorrin-4 Transmethylase, Domain 1"/>
    <property type="match status" value="1"/>
</dbReference>
<dbReference type="Gene3D" id="3.30.160.110">
    <property type="entry name" value="Siroheme synthase, domain 2"/>
    <property type="match status" value="1"/>
</dbReference>
<evidence type="ECO:0000256" key="4">
    <source>
        <dbReference type="ARBA" id="ARBA00023027"/>
    </source>
</evidence>
<comment type="caution">
    <text evidence="10">The sequence shown here is derived from an EMBL/GenBank/DDBJ whole genome shotgun (WGS) entry which is preliminary data.</text>
</comment>
<dbReference type="Proteomes" id="UP000623958">
    <property type="component" value="Unassembled WGS sequence"/>
</dbReference>
<dbReference type="InterPro" id="IPR037115">
    <property type="entry name" value="Sirohaem_synt_dimer_dom_sf"/>
</dbReference>
<dbReference type="Gene3D" id="3.40.50.720">
    <property type="entry name" value="NAD(P)-binding Rossmann-like Domain"/>
    <property type="match status" value="1"/>
</dbReference>
<dbReference type="SUPFAM" id="SSF51735">
    <property type="entry name" value="NAD(P)-binding Rossmann-fold domains"/>
    <property type="match status" value="1"/>
</dbReference>
<dbReference type="SUPFAM" id="SSF75615">
    <property type="entry name" value="Siroheme synthase middle domains-like"/>
    <property type="match status" value="1"/>
</dbReference>
<dbReference type="NCBIfam" id="TIGR01470">
    <property type="entry name" value="cysG_Nterm"/>
    <property type="match status" value="1"/>
</dbReference>
<dbReference type="PANTHER" id="PTHR35330">
    <property type="entry name" value="SIROHEME BIOSYNTHESIS PROTEIN MET8"/>
    <property type="match status" value="1"/>
</dbReference>
<dbReference type="GO" id="GO:0008168">
    <property type="term" value="F:methyltransferase activity"/>
    <property type="evidence" value="ECO:0007669"/>
    <property type="project" value="InterPro"/>
</dbReference>
<dbReference type="RefSeq" id="WP_434029467.1">
    <property type="nucleotide sequence ID" value="NZ_BNBA01000018.1"/>
</dbReference>
<evidence type="ECO:0000256" key="1">
    <source>
        <dbReference type="ARBA" id="ARBA00005010"/>
    </source>
</evidence>
<dbReference type="InterPro" id="IPR028281">
    <property type="entry name" value="Sirohaem_synthase_central"/>
</dbReference>
<dbReference type="InterPro" id="IPR000878">
    <property type="entry name" value="4pyrrol_Mease"/>
</dbReference>
<dbReference type="Gene3D" id="1.10.8.210">
    <property type="entry name" value="Sirohaem synthase, dimerisation domain"/>
    <property type="match status" value="1"/>
</dbReference>
<sequence>MPLFPLFADLRGRTVLVIGGGEVASRKIKALLHAGAHVVVHAREWIPELQDLLDRRQLQRLDGEFDPAWIDAAWLVVAATDDAALNRRVAEAAGARRRWVNVVDDAELSSYQVPAIVDRDPVLVAISSAGAAPMLARRLRERLETELDHSLGALADLFSRHRARIRERLPDMALRRRWFERVLDGEVPVLLRNGDAERARQAFEAALDAAGDLPVRGSAALVGCGDGDPGLLTLKALRQLNLADLILAAPDVAPAILDLARRDAEAHRVAPDAATLLPQVLASVEAGRKVVCLRAGAGFVDEAGRGLLLALQERGIACELVPGAVGPATID</sequence>